<dbReference type="Proteomes" id="UP000182719">
    <property type="component" value="Unassembled WGS sequence"/>
</dbReference>
<dbReference type="RefSeq" id="WP_075009788.1">
    <property type="nucleotide sequence ID" value="NZ_FOAP01000019.1"/>
</dbReference>
<organism evidence="4 5">
    <name type="scientific">Stigmatella aurantiaca</name>
    <dbReference type="NCBI Taxonomy" id="41"/>
    <lineage>
        <taxon>Bacteria</taxon>
        <taxon>Pseudomonadati</taxon>
        <taxon>Myxococcota</taxon>
        <taxon>Myxococcia</taxon>
        <taxon>Myxococcales</taxon>
        <taxon>Cystobacterineae</taxon>
        <taxon>Archangiaceae</taxon>
        <taxon>Stigmatella</taxon>
    </lineage>
</organism>
<dbReference type="Gene3D" id="3.30.428.70">
    <property type="match status" value="1"/>
</dbReference>
<keyword evidence="4" id="KW-0548">Nucleotidyltransferase</keyword>
<dbReference type="Pfam" id="PF09830">
    <property type="entry name" value="ATP_transf"/>
    <property type="match status" value="1"/>
</dbReference>
<dbReference type="PANTHER" id="PTHR38420:SF1">
    <property type="entry name" value="PUTATIVE (AFU_ORTHOLOGUE AFUA_5G14690)-RELATED"/>
    <property type="match status" value="1"/>
</dbReference>
<dbReference type="EMBL" id="FOAP01000019">
    <property type="protein sequence ID" value="SEM59863.1"/>
    <property type="molecule type" value="Genomic_DNA"/>
</dbReference>
<gene>
    <name evidence="4" type="ORF">SAMN05444354_11970</name>
</gene>
<dbReference type="InterPro" id="IPR019200">
    <property type="entry name" value="ATP_adenylylTrfase_C"/>
</dbReference>
<keyword evidence="5" id="KW-1185">Reference proteome</keyword>
<feature type="domain" description="Ap4A phosphorylase 1/2 N-terminal" evidence="3">
    <location>
        <begin position="7"/>
        <end position="177"/>
    </location>
</feature>
<name>A0A1H7ZNK6_STIAU</name>
<evidence type="ECO:0000256" key="1">
    <source>
        <dbReference type="PIRSR" id="PIRSR000846-1"/>
    </source>
</evidence>
<keyword evidence="4" id="KW-0808">Transferase</keyword>
<evidence type="ECO:0000259" key="2">
    <source>
        <dbReference type="Pfam" id="PF09830"/>
    </source>
</evidence>
<dbReference type="InterPro" id="IPR036265">
    <property type="entry name" value="HIT-like_sf"/>
</dbReference>
<dbReference type="GO" id="GO:0005524">
    <property type="term" value="F:ATP binding"/>
    <property type="evidence" value="ECO:0007669"/>
    <property type="project" value="InterPro"/>
</dbReference>
<proteinExistence type="predicted"/>
<dbReference type="GO" id="GO:0003877">
    <property type="term" value="F:ATP:ADP adenylyltransferase activity"/>
    <property type="evidence" value="ECO:0007669"/>
    <property type="project" value="InterPro"/>
</dbReference>
<dbReference type="GO" id="GO:0009117">
    <property type="term" value="P:nucleotide metabolic process"/>
    <property type="evidence" value="ECO:0007669"/>
    <property type="project" value="InterPro"/>
</dbReference>
<dbReference type="InterPro" id="IPR043171">
    <property type="entry name" value="Ap4A_phos1/2-like"/>
</dbReference>
<dbReference type="PIRSF" id="PIRSF000846">
    <property type="entry name" value="ATP_adenylyltr"/>
    <property type="match status" value="1"/>
</dbReference>
<evidence type="ECO:0000313" key="5">
    <source>
        <dbReference type="Proteomes" id="UP000182719"/>
    </source>
</evidence>
<dbReference type="Pfam" id="PF19327">
    <property type="entry name" value="Ap4A_phos_N"/>
    <property type="match status" value="1"/>
</dbReference>
<feature type="active site" description="Nucleophile" evidence="1">
    <location>
        <position position="155"/>
    </location>
</feature>
<accession>A0A1H7ZNK6</accession>
<dbReference type="InterPro" id="IPR045759">
    <property type="entry name" value="Ap4A_phos1/2_N"/>
</dbReference>
<dbReference type="AlphaFoldDB" id="A0A1H7ZNK6"/>
<dbReference type="InterPro" id="IPR009163">
    <property type="entry name" value="Ap4A_phos1/2"/>
</dbReference>
<reference evidence="5" key="1">
    <citation type="submission" date="2016-10" db="EMBL/GenBank/DDBJ databases">
        <authorList>
            <person name="Varghese N."/>
            <person name="Submissions S."/>
        </authorList>
    </citation>
    <scope>NUCLEOTIDE SEQUENCE [LARGE SCALE GENOMIC DNA]</scope>
    <source>
        <strain evidence="5">DSM 17044</strain>
    </source>
</reference>
<protein>
    <submittedName>
        <fullName evidence="4">ATP adenylyltransferase</fullName>
    </submittedName>
</protein>
<evidence type="ECO:0000259" key="3">
    <source>
        <dbReference type="Pfam" id="PF19327"/>
    </source>
</evidence>
<dbReference type="SUPFAM" id="SSF54197">
    <property type="entry name" value="HIT-like"/>
    <property type="match status" value="1"/>
</dbReference>
<dbReference type="PANTHER" id="PTHR38420">
    <property type="entry name" value="AP-4-A PHOSPHORYLASE II"/>
    <property type="match status" value="1"/>
</dbReference>
<sequence length="282" mass="30794">MLERPASFKKGTLWNAIVARGERALASGALMPIRTEMEVIEDEGVPFLVRAVSSLERKARATQPPAGGAPPKNPFLAPYEEDLFVGYVAPAHACLLNKFNVYEHHALLVTQDYEDQDALLTLADFEALLLCMDEFDALAFYNGGRMAGASQPHKHLQLVPAPLAHGGSRTPMDEAVARGRLPFRHALGPAPQSPAQALAVYRELLRATGCDVPGTPYNYLATRDWSLVVPRAQESFESISLNSLAFAGSLLVKNRELLERVRAVRPMTLLRAVTGTERPGLT</sequence>
<evidence type="ECO:0000313" key="4">
    <source>
        <dbReference type="EMBL" id="SEM59863.1"/>
    </source>
</evidence>
<feature type="domain" description="ATP adenylyltransferase C-terminal" evidence="2">
    <location>
        <begin position="181"/>
        <end position="273"/>
    </location>
</feature>